<keyword evidence="1" id="KW-0472">Membrane</keyword>
<dbReference type="Proteomes" id="UP000720189">
    <property type="component" value="Unassembled WGS sequence"/>
</dbReference>
<reference evidence="2" key="1">
    <citation type="journal article" date="2021" name="Nat. Commun.">
        <title>Genetic determinants of endophytism in the Arabidopsis root mycobiome.</title>
        <authorList>
            <person name="Mesny F."/>
            <person name="Miyauchi S."/>
            <person name="Thiergart T."/>
            <person name="Pickel B."/>
            <person name="Atanasova L."/>
            <person name="Karlsson M."/>
            <person name="Huettel B."/>
            <person name="Barry K.W."/>
            <person name="Haridas S."/>
            <person name="Chen C."/>
            <person name="Bauer D."/>
            <person name="Andreopoulos W."/>
            <person name="Pangilinan J."/>
            <person name="LaButti K."/>
            <person name="Riley R."/>
            <person name="Lipzen A."/>
            <person name="Clum A."/>
            <person name="Drula E."/>
            <person name="Henrissat B."/>
            <person name="Kohler A."/>
            <person name="Grigoriev I.V."/>
            <person name="Martin F.M."/>
            <person name="Hacquard S."/>
        </authorList>
    </citation>
    <scope>NUCLEOTIDE SEQUENCE</scope>
    <source>
        <strain evidence="2">MPI-CAGE-AT-0023</strain>
    </source>
</reference>
<feature type="transmembrane region" description="Helical" evidence="1">
    <location>
        <begin position="6"/>
        <end position="29"/>
    </location>
</feature>
<dbReference type="GeneID" id="70217057"/>
<evidence type="ECO:0008006" key="4">
    <source>
        <dbReference type="Google" id="ProtNLM"/>
    </source>
</evidence>
<keyword evidence="1" id="KW-1133">Transmembrane helix</keyword>
<accession>A0A9P9HQM5</accession>
<dbReference type="OrthoDB" id="5091484at2759"/>
<evidence type="ECO:0000313" key="3">
    <source>
        <dbReference type="Proteomes" id="UP000720189"/>
    </source>
</evidence>
<keyword evidence="1" id="KW-0812">Transmembrane</keyword>
<protein>
    <recommendedName>
        <fullName evidence="4">F-box domain-containing protein</fullName>
    </recommendedName>
</protein>
<gene>
    <name evidence="2" type="ORF">BKA55DRAFT_504530</name>
</gene>
<keyword evidence="3" id="KW-1185">Reference proteome</keyword>
<evidence type="ECO:0000313" key="2">
    <source>
        <dbReference type="EMBL" id="KAH7260769.1"/>
    </source>
</evidence>
<organism evidence="2 3">
    <name type="scientific">Fusarium redolens</name>
    <dbReference type="NCBI Taxonomy" id="48865"/>
    <lineage>
        <taxon>Eukaryota</taxon>
        <taxon>Fungi</taxon>
        <taxon>Dikarya</taxon>
        <taxon>Ascomycota</taxon>
        <taxon>Pezizomycotina</taxon>
        <taxon>Sordariomycetes</taxon>
        <taxon>Hypocreomycetidae</taxon>
        <taxon>Hypocreales</taxon>
        <taxon>Nectriaceae</taxon>
        <taxon>Fusarium</taxon>
        <taxon>Fusarium redolens species complex</taxon>
    </lineage>
</organism>
<name>A0A9P9HQM5_FUSRE</name>
<dbReference type="AlphaFoldDB" id="A0A9P9HQM5"/>
<dbReference type="RefSeq" id="XP_046052646.1">
    <property type="nucleotide sequence ID" value="XM_046187103.1"/>
</dbReference>
<comment type="caution">
    <text evidence="2">The sequence shown here is derived from an EMBL/GenBank/DDBJ whole genome shotgun (WGS) entry which is preliminary data.</text>
</comment>
<proteinExistence type="predicted"/>
<evidence type="ECO:0000256" key="1">
    <source>
        <dbReference type="SAM" id="Phobius"/>
    </source>
</evidence>
<sequence>MSRNVSNFAPFLVGVATPMVLGFLTLCLLKGKGLKSDKTHGFAKLPVEIKVEIFKQCDSLNDVASLIAASPSVRVCFQENRDNLLQHHISYIREIFYDDALIPLALMVAMMRRRLTKHSDMHGLVELLEQFVHGKRYEVFERKFHYWQESLFQIQDLVNICTEIQEICPRVCYSASAAYAKPLLSKPWHHRFVETYLRSKISAAMRDSSTKLLFPYQDTLSHELDVFLFADNYAGSKLPDTDMVDAHVALGQLGATTLQHRVSMAGDPVERQRMLEERKAEIQNWRDMRKMAWEEEDKKVENGQMVIYNGFGRLL</sequence>
<dbReference type="EMBL" id="JAGMUX010000004">
    <property type="protein sequence ID" value="KAH7260769.1"/>
    <property type="molecule type" value="Genomic_DNA"/>
</dbReference>